<dbReference type="Proteomes" id="UP001300763">
    <property type="component" value="Unassembled WGS sequence"/>
</dbReference>
<sequence>MSNRHRPASPRPGPPGPSSADGEPLRLRLRDPGELVAAVPHLLGFRPVASLVLVAVHDDGGRTPRPAARRLGVVARADLPEPDDVAAVVGACATRMVPTGPVEVTAVVVAEGPDDADTPPRVDVADAVGSAFAAHRIAVPTRLWVPRIASGVPWRCYPPCDCRGRVAATDDSPLAAASAWLGQVTYASRAALEASLAPDPPRPRLAGLVDAEREAAVLDRELGGPAAARRDLAAVAAARDEVAAGRPLGDGELARLAVALADPRVRDVVMGWALADEGVSAAAEQLWTLLVRALPAPEVAEPAVLLACAQLVRGGSALVGVALERARRADPGHRLTGLIETLLASGAGPDALRTVIREASTESAARLRVG</sequence>
<accession>A0ABT5SQ44</accession>
<gene>
    <name evidence="2" type="ORF">PGB27_02240</name>
</gene>
<organism evidence="2 3">
    <name type="scientific">Actinomycetospora lemnae</name>
    <dbReference type="NCBI Taxonomy" id="3019891"/>
    <lineage>
        <taxon>Bacteria</taxon>
        <taxon>Bacillati</taxon>
        <taxon>Actinomycetota</taxon>
        <taxon>Actinomycetes</taxon>
        <taxon>Pseudonocardiales</taxon>
        <taxon>Pseudonocardiaceae</taxon>
        <taxon>Actinomycetospora</taxon>
    </lineage>
</organism>
<dbReference type="InterPro" id="IPR025447">
    <property type="entry name" value="DUF4192"/>
</dbReference>
<protein>
    <submittedName>
        <fullName evidence="2">DUF4192 domain-containing protein</fullName>
    </submittedName>
</protein>
<dbReference type="Pfam" id="PF13830">
    <property type="entry name" value="DUF4192"/>
    <property type="match status" value="1"/>
</dbReference>
<dbReference type="RefSeq" id="WP_274198701.1">
    <property type="nucleotide sequence ID" value="NZ_JAQZAO010000001.1"/>
</dbReference>
<comment type="caution">
    <text evidence="2">The sequence shown here is derived from an EMBL/GenBank/DDBJ whole genome shotgun (WGS) entry which is preliminary data.</text>
</comment>
<evidence type="ECO:0000313" key="3">
    <source>
        <dbReference type="Proteomes" id="UP001300763"/>
    </source>
</evidence>
<dbReference type="EMBL" id="JAQZAO010000001">
    <property type="protein sequence ID" value="MDD7964157.1"/>
    <property type="molecule type" value="Genomic_DNA"/>
</dbReference>
<keyword evidence="3" id="KW-1185">Reference proteome</keyword>
<name>A0ABT5SQ44_9PSEU</name>
<feature type="region of interest" description="Disordered" evidence="1">
    <location>
        <begin position="1"/>
        <end position="25"/>
    </location>
</feature>
<evidence type="ECO:0000256" key="1">
    <source>
        <dbReference type="SAM" id="MobiDB-lite"/>
    </source>
</evidence>
<evidence type="ECO:0000313" key="2">
    <source>
        <dbReference type="EMBL" id="MDD7964157.1"/>
    </source>
</evidence>
<proteinExistence type="predicted"/>
<reference evidence="2 3" key="1">
    <citation type="submission" date="2023-02" db="EMBL/GenBank/DDBJ databases">
        <title>Genome sequencing required for Actinomycetospora new species description.</title>
        <authorList>
            <person name="Saimee Y."/>
            <person name="Duangmal K."/>
        </authorList>
    </citation>
    <scope>NUCLEOTIDE SEQUENCE [LARGE SCALE GENOMIC DNA]</scope>
    <source>
        <strain evidence="2 3">DW7H6</strain>
    </source>
</reference>